<dbReference type="OrthoDB" id="8678477at2"/>
<feature type="signal peptide" evidence="2">
    <location>
        <begin position="1"/>
        <end position="48"/>
    </location>
</feature>
<feature type="chain" id="PRO_5040850941" evidence="2">
    <location>
        <begin position="49"/>
        <end position="351"/>
    </location>
</feature>
<organism evidence="3 4">
    <name type="scientific">Acidovorax cavernicola</name>
    <dbReference type="NCBI Taxonomy" id="1675792"/>
    <lineage>
        <taxon>Bacteria</taxon>
        <taxon>Pseudomonadati</taxon>
        <taxon>Pseudomonadota</taxon>
        <taxon>Betaproteobacteria</taxon>
        <taxon>Burkholderiales</taxon>
        <taxon>Comamonadaceae</taxon>
        <taxon>Acidovorax</taxon>
    </lineage>
</organism>
<gene>
    <name evidence="3" type="ORF">D3H34_15040</name>
</gene>
<comment type="caution">
    <text evidence="3">The sequence shown here is derived from an EMBL/GenBank/DDBJ whole genome shotgun (WGS) entry which is preliminary data.</text>
</comment>
<comment type="similarity">
    <text evidence="1">Belongs to the UPF0065 (bug) family.</text>
</comment>
<protein>
    <submittedName>
        <fullName evidence="3">Tripartite tricarboxylate transporter substrate binding protein</fullName>
    </submittedName>
</protein>
<reference evidence="3 4" key="1">
    <citation type="submission" date="2018-09" db="EMBL/GenBank/DDBJ databases">
        <title>Acidovorax cavernicola nov. sp. isolated from Gruta de las Maravillas (Aracena, Spain).</title>
        <authorList>
            <person name="Jurado V."/>
            <person name="Gutierrez-Patricio S."/>
            <person name="Gonzalez-Pimentel J.L."/>
            <person name="Miller A.Z."/>
            <person name="Laiz L."/>
            <person name="Saiz-Jimenez C."/>
        </authorList>
    </citation>
    <scope>NUCLEOTIDE SEQUENCE [LARGE SCALE GENOMIC DNA]</scope>
    <source>
        <strain evidence="3 4">1011MAR4D40.2</strain>
    </source>
</reference>
<keyword evidence="4" id="KW-1185">Reference proteome</keyword>
<dbReference type="Gene3D" id="3.40.190.10">
    <property type="entry name" value="Periplasmic binding protein-like II"/>
    <property type="match status" value="1"/>
</dbReference>
<evidence type="ECO:0000256" key="2">
    <source>
        <dbReference type="SAM" id="SignalP"/>
    </source>
</evidence>
<proteinExistence type="inferred from homology"/>
<dbReference type="PANTHER" id="PTHR42928">
    <property type="entry name" value="TRICARBOXYLATE-BINDING PROTEIN"/>
    <property type="match status" value="1"/>
</dbReference>
<sequence>MPTRTRREAGSPLDPFQGDISVNRTLLQSARTALLVLPLLGLAGAATAQDAASYPGKTVTIVVPTPPAGGTDLIARLFADVLGKAFKQSVIVDNRAGANGILGVDYVAKGPADGSRVLFTYAATMVINPSLYKKLPYEPLKDFAPIAQIGRGGNLLLVRKDLPPNTLKDFVAYAKAHPDKLNYCSWGNGSGGHLTMEGLKKQAGISLLHVPYKGSSPCVQDLMGGQVDAAFADISSTIEVVKAGRVKALAYSGSDRLPMLPDVPTMTQAGYPFKNYTWYGFFVPARTPPAIVQRLNDEIYRALQDPAVLKRLRELNFTDLPQPTPAQFKEVLRQDLQDWSVLVKSIGVTLD</sequence>
<dbReference type="PIRSF" id="PIRSF017082">
    <property type="entry name" value="YflP"/>
    <property type="match status" value="1"/>
</dbReference>
<dbReference type="SUPFAM" id="SSF53850">
    <property type="entry name" value="Periplasmic binding protein-like II"/>
    <property type="match status" value="1"/>
</dbReference>
<accession>A0A9X8D497</accession>
<dbReference type="AlphaFoldDB" id="A0A9X8D497"/>
<dbReference type="CDD" id="cd07012">
    <property type="entry name" value="PBP2_Bug_TTT"/>
    <property type="match status" value="1"/>
</dbReference>
<name>A0A9X8D497_9BURK</name>
<dbReference type="Proteomes" id="UP000265619">
    <property type="component" value="Unassembled WGS sequence"/>
</dbReference>
<evidence type="ECO:0000256" key="1">
    <source>
        <dbReference type="ARBA" id="ARBA00006987"/>
    </source>
</evidence>
<dbReference type="PANTHER" id="PTHR42928:SF5">
    <property type="entry name" value="BLR1237 PROTEIN"/>
    <property type="match status" value="1"/>
</dbReference>
<evidence type="ECO:0000313" key="4">
    <source>
        <dbReference type="Proteomes" id="UP000265619"/>
    </source>
</evidence>
<dbReference type="EMBL" id="QXMN01000017">
    <property type="protein sequence ID" value="RIX79055.1"/>
    <property type="molecule type" value="Genomic_DNA"/>
</dbReference>
<dbReference type="InterPro" id="IPR042100">
    <property type="entry name" value="Bug_dom1"/>
</dbReference>
<evidence type="ECO:0000313" key="3">
    <source>
        <dbReference type="EMBL" id="RIX79055.1"/>
    </source>
</evidence>
<dbReference type="InterPro" id="IPR005064">
    <property type="entry name" value="BUG"/>
</dbReference>
<dbReference type="Pfam" id="PF03401">
    <property type="entry name" value="TctC"/>
    <property type="match status" value="1"/>
</dbReference>
<dbReference type="Gene3D" id="3.40.190.150">
    <property type="entry name" value="Bordetella uptake gene, domain 1"/>
    <property type="match status" value="1"/>
</dbReference>
<keyword evidence="2" id="KW-0732">Signal</keyword>